<name>A0A2R7Y684_9ARCH</name>
<keyword evidence="1" id="KW-0238">DNA-binding</keyword>
<dbReference type="Pfam" id="PF07282">
    <property type="entry name" value="Cas12f1-like_TNB"/>
    <property type="match status" value="1"/>
</dbReference>
<evidence type="ECO:0000256" key="1">
    <source>
        <dbReference type="ARBA" id="ARBA00023125"/>
    </source>
</evidence>
<dbReference type="GO" id="GO:0003677">
    <property type="term" value="F:DNA binding"/>
    <property type="evidence" value="ECO:0007669"/>
    <property type="project" value="UniProtKB-KW"/>
</dbReference>
<feature type="domain" description="Cas12f1-like TNB" evidence="2">
    <location>
        <begin position="284"/>
        <end position="347"/>
    </location>
</feature>
<evidence type="ECO:0000259" key="2">
    <source>
        <dbReference type="Pfam" id="PF07282"/>
    </source>
</evidence>
<dbReference type="Proteomes" id="UP000244066">
    <property type="component" value="Unassembled WGS sequence"/>
</dbReference>
<dbReference type="SUPFAM" id="SSF75712">
    <property type="entry name" value="Rad50 coiled-coil Zn hook"/>
    <property type="match status" value="1"/>
</dbReference>
<comment type="caution">
    <text evidence="3">The sequence shown here is derived from an EMBL/GenBank/DDBJ whole genome shotgun (WGS) entry which is preliminary data.</text>
</comment>
<evidence type="ECO:0000313" key="3">
    <source>
        <dbReference type="EMBL" id="PUA33034.1"/>
    </source>
</evidence>
<organism evidence="3 4">
    <name type="scientific">Candidatus Terraquivivens tikiterensis</name>
    <dbReference type="NCBI Taxonomy" id="1980982"/>
    <lineage>
        <taxon>Archaea</taxon>
        <taxon>Nitrososphaerota</taxon>
        <taxon>Candidatus Wolframiiraptoraceae</taxon>
        <taxon>Candidatus Terraquivivens</taxon>
    </lineage>
</organism>
<dbReference type="EMBL" id="NDWU01000005">
    <property type="protein sequence ID" value="PUA33034.1"/>
    <property type="molecule type" value="Genomic_DNA"/>
</dbReference>
<gene>
    <name evidence="3" type="ORF">B9J98_02890</name>
</gene>
<evidence type="ECO:0000313" key="4">
    <source>
        <dbReference type="Proteomes" id="UP000244066"/>
    </source>
</evidence>
<protein>
    <submittedName>
        <fullName evidence="3">Transposase</fullName>
    </submittedName>
</protein>
<dbReference type="NCBIfam" id="NF040570">
    <property type="entry name" value="guided_TnpB"/>
    <property type="match status" value="1"/>
</dbReference>
<proteinExistence type="predicted"/>
<dbReference type="InterPro" id="IPR010095">
    <property type="entry name" value="Cas12f1-like_TNB"/>
</dbReference>
<sequence>MEVVLGVPFGYDASNEVKKLLEDFRNMVNFCIDYAYRRRVTSYARLRKGVYDEWKRRWNYSTHFCHSACKIALAILKGHRRKHKDDKPEARKLFMQLDPQLYRFYGDKIRISVKPREFLYIDLKYGEYQRKFIDAWREGKLKTGEITMNETKIVISFKKEVDLSNPKDWIAIDINESNVTAVSSNPHILKIETDLRTIHTTYFNIIRNVQRLRKFKPKTAKRLLKKYSGRRRRKVADECHKIARNIVEFAEEHRMGIIMEDLRGIRKRIGYGRRLNRRLHSWNFRKLQFYIEYKARLNGLPVIYVNPKGTSSLCPVCGGKLAPNGHRLVSCECGYENDRDVIACLNMLRMRGAPLPLKALHEPLTVEVRGRDENL</sequence>
<dbReference type="NCBIfam" id="TIGR01766">
    <property type="entry name" value="IS200/IS605 family accessory protein TnpB-like domain"/>
    <property type="match status" value="1"/>
</dbReference>
<reference evidence="3 4" key="1">
    <citation type="submission" date="2017-04" db="EMBL/GenBank/DDBJ databases">
        <title>Draft Aigarchaeota genome from a New Zealand hot spring.</title>
        <authorList>
            <person name="Reysenbach A.-L."/>
            <person name="Donaho J.A."/>
            <person name="Gerhart J."/>
            <person name="Kelley J.F."/>
            <person name="Kouba K."/>
            <person name="Podar M."/>
            <person name="Stott M."/>
        </authorList>
    </citation>
    <scope>NUCLEOTIDE SEQUENCE [LARGE SCALE GENOMIC DNA]</scope>
    <source>
        <strain evidence="3">NZ13_MG1</strain>
    </source>
</reference>
<dbReference type="AlphaFoldDB" id="A0A2R7Y684"/>
<accession>A0A2R7Y684</accession>